<dbReference type="Proteomes" id="UP000010471">
    <property type="component" value="Chromosome"/>
</dbReference>
<dbReference type="EMBL" id="CP003630">
    <property type="protein sequence ID" value="AFZ16568.1"/>
    <property type="molecule type" value="Genomic_DNA"/>
</dbReference>
<evidence type="ECO:0000313" key="1">
    <source>
        <dbReference type="EMBL" id="AFZ16568.1"/>
    </source>
</evidence>
<keyword evidence="2" id="KW-1185">Reference proteome</keyword>
<protein>
    <submittedName>
        <fullName evidence="1">Uncharacterized protein</fullName>
    </submittedName>
</protein>
<organism evidence="1 2">
    <name type="scientific">Allocoleopsis franciscana PCC 7113</name>
    <dbReference type="NCBI Taxonomy" id="1173027"/>
    <lineage>
        <taxon>Bacteria</taxon>
        <taxon>Bacillati</taxon>
        <taxon>Cyanobacteriota</taxon>
        <taxon>Cyanophyceae</taxon>
        <taxon>Coleofasciculales</taxon>
        <taxon>Coleofasciculaceae</taxon>
        <taxon>Allocoleopsis</taxon>
        <taxon>Allocoleopsis franciscana</taxon>
    </lineage>
</organism>
<dbReference type="HOGENOM" id="CLU_197650_1_0_3"/>
<name>K9W8N0_9CYAN</name>
<gene>
    <name evidence="1" type="ORF">Mic7113_0655</name>
</gene>
<sequence>MASKDIKLKFPLWQFLNQPVFSSKTKLILDPRLFAYLYRVKLLERCWTKVCDSQGRQCN</sequence>
<dbReference type="AlphaFoldDB" id="K9W8N0"/>
<evidence type="ECO:0000313" key="2">
    <source>
        <dbReference type="Proteomes" id="UP000010471"/>
    </source>
</evidence>
<dbReference type="eggNOG" id="ENOG5033HHB">
    <property type="taxonomic scope" value="Bacteria"/>
</dbReference>
<accession>K9W8N0</accession>
<reference evidence="1 2" key="1">
    <citation type="submission" date="2012-06" db="EMBL/GenBank/DDBJ databases">
        <title>Finished chromosome of genome of Microcoleus sp. PCC 7113.</title>
        <authorList>
            <consortium name="US DOE Joint Genome Institute"/>
            <person name="Gugger M."/>
            <person name="Coursin T."/>
            <person name="Rippka R."/>
            <person name="Tandeau De Marsac N."/>
            <person name="Huntemann M."/>
            <person name="Wei C.-L."/>
            <person name="Han J."/>
            <person name="Detter J.C."/>
            <person name="Han C."/>
            <person name="Tapia R."/>
            <person name="Chen A."/>
            <person name="Kyrpides N."/>
            <person name="Mavromatis K."/>
            <person name="Markowitz V."/>
            <person name="Szeto E."/>
            <person name="Ivanova N."/>
            <person name="Pagani I."/>
            <person name="Pati A."/>
            <person name="Goodwin L."/>
            <person name="Nordberg H.P."/>
            <person name="Cantor M.N."/>
            <person name="Hua S.X."/>
            <person name="Woyke T."/>
            <person name="Kerfeld C.A."/>
        </authorList>
    </citation>
    <scope>NUCLEOTIDE SEQUENCE [LARGE SCALE GENOMIC DNA]</scope>
    <source>
        <strain evidence="1 2">PCC 7113</strain>
    </source>
</reference>
<proteinExistence type="predicted"/>
<dbReference type="KEGG" id="mic:Mic7113_0655"/>